<dbReference type="AlphaFoldDB" id="A0A4R4K7C6"/>
<reference evidence="1 2" key="1">
    <citation type="submission" date="2019-02" db="EMBL/GenBank/DDBJ databases">
        <title>Arundinibacter roseus gen. nov., sp. nov., a new member of the family Cytophagaceae.</title>
        <authorList>
            <person name="Szuroczki S."/>
            <person name="Khayer B."/>
            <person name="Sproer C."/>
            <person name="Toumi M."/>
            <person name="Szabo A."/>
            <person name="Felfoldi T."/>
            <person name="Schumann P."/>
            <person name="Toth E."/>
        </authorList>
    </citation>
    <scope>NUCLEOTIDE SEQUENCE [LARGE SCALE GENOMIC DNA]</scope>
    <source>
        <strain evidence="1 2">DMA-k-7a</strain>
    </source>
</reference>
<proteinExistence type="predicted"/>
<organism evidence="1 2">
    <name type="scientific">Arundinibacter roseus</name>
    <dbReference type="NCBI Taxonomy" id="2070510"/>
    <lineage>
        <taxon>Bacteria</taxon>
        <taxon>Pseudomonadati</taxon>
        <taxon>Bacteroidota</taxon>
        <taxon>Cytophagia</taxon>
        <taxon>Cytophagales</taxon>
        <taxon>Spirosomataceae</taxon>
        <taxon>Arundinibacter</taxon>
    </lineage>
</organism>
<evidence type="ECO:0000313" key="2">
    <source>
        <dbReference type="Proteomes" id="UP000295706"/>
    </source>
</evidence>
<dbReference type="EMBL" id="SMJU01000010">
    <property type="protein sequence ID" value="TDB63370.1"/>
    <property type="molecule type" value="Genomic_DNA"/>
</dbReference>
<accession>A0A4R4K7C6</accession>
<dbReference type="Proteomes" id="UP000295706">
    <property type="component" value="Unassembled WGS sequence"/>
</dbReference>
<sequence>MRTENNAHGMPGLKRVAPTELNGTLTVSLLQTESSYGARWCQAWNPPPQKCTVGAKPFVENQHANKNPSAVGANRKGINQ</sequence>
<dbReference type="RefSeq" id="WP_132119671.1">
    <property type="nucleotide sequence ID" value="NZ_SMJU01000010.1"/>
</dbReference>
<protein>
    <submittedName>
        <fullName evidence="1">Uncharacterized protein</fullName>
    </submittedName>
</protein>
<evidence type="ECO:0000313" key="1">
    <source>
        <dbReference type="EMBL" id="TDB63370.1"/>
    </source>
</evidence>
<gene>
    <name evidence="1" type="ORF">EZE20_16490</name>
</gene>
<comment type="caution">
    <text evidence="1">The sequence shown here is derived from an EMBL/GenBank/DDBJ whole genome shotgun (WGS) entry which is preliminary data.</text>
</comment>
<keyword evidence="2" id="KW-1185">Reference proteome</keyword>
<name>A0A4R4K7C6_9BACT</name>